<gene>
    <name evidence="2" type="ORF">FHU38_003565</name>
</gene>
<evidence type="ECO:0000313" key="3">
    <source>
        <dbReference type="Proteomes" id="UP000545493"/>
    </source>
</evidence>
<name>A0A7X5US58_9PSEU</name>
<accession>A0A7X5US58</accession>
<reference evidence="2 3" key="1">
    <citation type="submission" date="2020-03" db="EMBL/GenBank/DDBJ databases">
        <title>Sequencing the genomes of 1000 actinobacteria strains.</title>
        <authorList>
            <person name="Klenk H.-P."/>
        </authorList>
    </citation>
    <scope>NUCLEOTIDE SEQUENCE [LARGE SCALE GENOMIC DNA]</scope>
    <source>
        <strain evidence="2 3">DSM 45685</strain>
    </source>
</reference>
<proteinExistence type="predicted"/>
<evidence type="ECO:0008006" key="4">
    <source>
        <dbReference type="Google" id="ProtNLM"/>
    </source>
</evidence>
<dbReference type="Proteomes" id="UP000545493">
    <property type="component" value="Unassembled WGS sequence"/>
</dbReference>
<feature type="compositionally biased region" description="Basic and acidic residues" evidence="1">
    <location>
        <begin position="65"/>
        <end position="83"/>
    </location>
</feature>
<evidence type="ECO:0000256" key="1">
    <source>
        <dbReference type="SAM" id="MobiDB-lite"/>
    </source>
</evidence>
<organism evidence="2 3">
    <name type="scientific">Saccharomonospora amisosensis</name>
    <dbReference type="NCBI Taxonomy" id="1128677"/>
    <lineage>
        <taxon>Bacteria</taxon>
        <taxon>Bacillati</taxon>
        <taxon>Actinomycetota</taxon>
        <taxon>Actinomycetes</taxon>
        <taxon>Pseudonocardiales</taxon>
        <taxon>Pseudonocardiaceae</taxon>
        <taxon>Saccharomonospora</taxon>
    </lineage>
</organism>
<feature type="region of interest" description="Disordered" evidence="1">
    <location>
        <begin position="1"/>
        <end position="152"/>
    </location>
</feature>
<evidence type="ECO:0000313" key="2">
    <source>
        <dbReference type="EMBL" id="NIJ13221.1"/>
    </source>
</evidence>
<dbReference type="AlphaFoldDB" id="A0A7X5US58"/>
<protein>
    <recommendedName>
        <fullName evidence="4">DUF5709 domain-containing protein</fullName>
    </recommendedName>
</protein>
<keyword evidence="3" id="KW-1185">Reference proteome</keyword>
<sequence>MSDGSDPVTPPQDTGAPDSAETDPAALSSAEDLDEDRIRVDPLEEGVEPPERWSEATRYGMTPAEQREGESLEQRVRQERPDVEEPSVPERPIGDTSGEELDDTVDYLTETTERMPPYDEPIEPDSETARRGQGADEAGGSVADSIRNPESE</sequence>
<dbReference type="RefSeq" id="WP_167172851.1">
    <property type="nucleotide sequence ID" value="NZ_JAAOYM010000001.1"/>
</dbReference>
<comment type="caution">
    <text evidence="2">The sequence shown here is derived from an EMBL/GenBank/DDBJ whole genome shotgun (WGS) entry which is preliminary data.</text>
</comment>
<dbReference type="EMBL" id="JAAOYM010000001">
    <property type="protein sequence ID" value="NIJ13221.1"/>
    <property type="molecule type" value="Genomic_DNA"/>
</dbReference>